<accession>A0A8H7ZKB2</accession>
<dbReference type="Proteomes" id="UP000669133">
    <property type="component" value="Unassembled WGS sequence"/>
</dbReference>
<dbReference type="OrthoDB" id="4025794at2759"/>
<feature type="region of interest" description="Disordered" evidence="1">
    <location>
        <begin position="167"/>
        <end position="208"/>
    </location>
</feature>
<dbReference type="RefSeq" id="XP_067550229.1">
    <property type="nucleotide sequence ID" value="XM_067690841.1"/>
</dbReference>
<gene>
    <name evidence="2" type="ORF">I9W82_000203</name>
</gene>
<feature type="compositionally biased region" description="Acidic residues" evidence="1">
    <location>
        <begin position="183"/>
        <end position="192"/>
    </location>
</feature>
<proteinExistence type="predicted"/>
<evidence type="ECO:0000256" key="1">
    <source>
        <dbReference type="SAM" id="MobiDB-lite"/>
    </source>
</evidence>
<feature type="compositionally biased region" description="Low complexity" evidence="1">
    <location>
        <begin position="64"/>
        <end position="75"/>
    </location>
</feature>
<protein>
    <submittedName>
        <fullName evidence="2">Uncharacterized protein</fullName>
    </submittedName>
</protein>
<dbReference type="GeneID" id="93648832"/>
<keyword evidence="3" id="KW-1185">Reference proteome</keyword>
<reference evidence="2 3" key="1">
    <citation type="submission" date="2020-12" db="EMBL/GenBank/DDBJ databases">
        <title>Effect of drift, selection, and recombination on the evolution of hybrid genomes in Candida yeast pathogens.</title>
        <authorList>
            <person name="Mixao V."/>
            <person name="Ksiezopolska E."/>
            <person name="Saus E."/>
            <person name="Boekhout T."/>
            <person name="Gacser A."/>
            <person name="Gabaldon T."/>
        </authorList>
    </citation>
    <scope>NUCLEOTIDE SEQUENCE [LARGE SCALE GENOMIC DNA]</scope>
    <source>
        <strain evidence="2 3">BP57</strain>
    </source>
</reference>
<organism evidence="2 3">
    <name type="scientific">Candida metapsilosis</name>
    <dbReference type="NCBI Taxonomy" id="273372"/>
    <lineage>
        <taxon>Eukaryota</taxon>
        <taxon>Fungi</taxon>
        <taxon>Dikarya</taxon>
        <taxon>Ascomycota</taxon>
        <taxon>Saccharomycotina</taxon>
        <taxon>Pichiomycetes</taxon>
        <taxon>Debaryomycetaceae</taxon>
        <taxon>Candida/Lodderomyces clade</taxon>
        <taxon>Candida</taxon>
    </lineage>
</organism>
<evidence type="ECO:0000313" key="3">
    <source>
        <dbReference type="Proteomes" id="UP000669133"/>
    </source>
</evidence>
<evidence type="ECO:0000313" key="2">
    <source>
        <dbReference type="EMBL" id="KAG5421113.1"/>
    </source>
</evidence>
<name>A0A8H7ZKB2_9ASCO</name>
<sequence>MEQKKPVNKSKHRIGMIISPRINVDDLTNNANTEDFDYFSMRKRPRKPARTLAEVEQDKYPQPSTTTGSKSETTSPKLGDSTAIASHISNTVVATGIVQEGSKESNDNPLHDGMNLEHFSTHESLYSNDPHRVDHEGSLKPDSIERMEFTSVPQEVEVEQFRSFSCFATPRMDPNPKLSEQDAVSDDSDDSDHDTAHTGHNGSYENLLKKDQEKGSFWKNTLRFSRSKSSRLESIGDNGLPKLGRTSKSDYSFKGYRLMHQNVNLNSHETEGFRGSQVFSSYSQAQTHEDDMVSFVVARNRLFVNNSTEEETTTKIKSLEVDSRQGLAKPIKLRRLNESDFEDDQHPDPSKKYTYNVRADSSLDSSYAKSVDTSTFTEMTDIPETPHTLAPQVSVASTDSLVSNFSNLHVSAASTESSEVKRSVFKSYVSRIKMLPKVFSRDNHVMYDFGPISLPKLKETSQSHLMSLALGTNSHHSRKPFNIRRNVKKNSLRSSTLGHQDDRARFKKLLIQSESVDSSVKLFEKYLDAVLK</sequence>
<dbReference type="AlphaFoldDB" id="A0A8H7ZKB2"/>
<comment type="caution">
    <text evidence="2">The sequence shown here is derived from an EMBL/GenBank/DDBJ whole genome shotgun (WGS) entry which is preliminary data.</text>
</comment>
<dbReference type="EMBL" id="JAEOAQ010000001">
    <property type="protein sequence ID" value="KAG5421113.1"/>
    <property type="molecule type" value="Genomic_DNA"/>
</dbReference>
<feature type="region of interest" description="Disordered" evidence="1">
    <location>
        <begin position="27"/>
        <end position="83"/>
    </location>
</feature>